<reference evidence="3" key="1">
    <citation type="submission" date="2021-01" db="EMBL/GenBank/DDBJ databases">
        <authorList>
            <person name="Corre E."/>
            <person name="Pelletier E."/>
            <person name="Niang G."/>
            <person name="Scheremetjew M."/>
            <person name="Finn R."/>
            <person name="Kale V."/>
            <person name="Holt S."/>
            <person name="Cochrane G."/>
            <person name="Meng A."/>
            <person name="Brown T."/>
            <person name="Cohen L."/>
        </authorList>
    </citation>
    <scope>NUCLEOTIDE SEQUENCE</scope>
    <source>
        <strain evidence="3">RCC3387</strain>
    </source>
</reference>
<feature type="region of interest" description="Disordered" evidence="1">
    <location>
        <begin position="51"/>
        <end position="95"/>
    </location>
</feature>
<evidence type="ECO:0000256" key="1">
    <source>
        <dbReference type="SAM" id="MobiDB-lite"/>
    </source>
</evidence>
<gene>
    <name evidence="3" type="ORF">BRAN1462_LOCUS9164</name>
</gene>
<evidence type="ECO:0000313" key="3">
    <source>
        <dbReference type="EMBL" id="CAD9520050.1"/>
    </source>
</evidence>
<feature type="compositionally biased region" description="Polar residues" evidence="1">
    <location>
        <begin position="119"/>
        <end position="128"/>
    </location>
</feature>
<feature type="region of interest" description="Disordered" evidence="1">
    <location>
        <begin position="110"/>
        <end position="150"/>
    </location>
</feature>
<protein>
    <recommendedName>
        <fullName evidence="4">RxLR effector protein</fullName>
    </recommendedName>
</protein>
<organism evidence="3">
    <name type="scientific">Zooxanthella nutricula</name>
    <dbReference type="NCBI Taxonomy" id="1333877"/>
    <lineage>
        <taxon>Eukaryota</taxon>
        <taxon>Sar</taxon>
        <taxon>Alveolata</taxon>
        <taxon>Dinophyceae</taxon>
        <taxon>Peridiniales</taxon>
        <taxon>Peridiniales incertae sedis</taxon>
        <taxon>Zooxanthella</taxon>
    </lineage>
</organism>
<feature type="compositionally biased region" description="Basic and acidic residues" evidence="1">
    <location>
        <begin position="67"/>
        <end position="95"/>
    </location>
</feature>
<evidence type="ECO:0008006" key="4">
    <source>
        <dbReference type="Google" id="ProtNLM"/>
    </source>
</evidence>
<feature type="signal peptide" evidence="2">
    <location>
        <begin position="1"/>
        <end position="28"/>
    </location>
</feature>
<feature type="chain" id="PRO_5030160510" description="RxLR effector protein" evidence="2">
    <location>
        <begin position="29"/>
        <end position="150"/>
    </location>
</feature>
<accession>A0A6U6IJG3</accession>
<dbReference type="EMBL" id="HBGW01014381">
    <property type="protein sequence ID" value="CAD9520050.1"/>
    <property type="molecule type" value="Transcribed_RNA"/>
</dbReference>
<proteinExistence type="predicted"/>
<name>A0A6U6IJG3_9DINO</name>
<feature type="compositionally biased region" description="Acidic residues" evidence="1">
    <location>
        <begin position="140"/>
        <end position="150"/>
    </location>
</feature>
<dbReference type="AlphaFoldDB" id="A0A6U6IJG3"/>
<keyword evidence="2" id="KW-0732">Signal</keyword>
<sequence length="150" mass="16206">MRRLGSTSPNMLSASLMAFVMFVGQVGALRGRAVLSDAQADRRVVSSLVLPNHDMHAVTVSGGGNKNSEDKHEHSGGNEKTEKQNDHTYLKRQTSLDDLVHGQALSRIPLGDQVHDKASSNAVSNNHGLTRLEMTSDAESLPDSEDSEDE</sequence>
<evidence type="ECO:0000256" key="2">
    <source>
        <dbReference type="SAM" id="SignalP"/>
    </source>
</evidence>